<evidence type="ECO:0000256" key="4">
    <source>
        <dbReference type="ARBA" id="ARBA00022737"/>
    </source>
</evidence>
<keyword evidence="3 6" id="KW-0732">Signal</keyword>
<dbReference type="PANTHER" id="PTHR19441:SF34">
    <property type="entry name" value="WAP FOUR-DISULFIDE CORE DOMAIN PROTEIN 2"/>
    <property type="match status" value="1"/>
</dbReference>
<evidence type="ECO:0000256" key="6">
    <source>
        <dbReference type="SAM" id="SignalP"/>
    </source>
</evidence>
<dbReference type="GO" id="GO:0045087">
    <property type="term" value="P:innate immune response"/>
    <property type="evidence" value="ECO:0007669"/>
    <property type="project" value="TreeGrafter"/>
</dbReference>
<dbReference type="PROSITE" id="PS51390">
    <property type="entry name" value="WAP"/>
    <property type="match status" value="2"/>
</dbReference>
<dbReference type="Gene3D" id="4.10.75.10">
    <property type="entry name" value="Elafin-like"/>
    <property type="match status" value="2"/>
</dbReference>
<dbReference type="STRING" id="38772.ENSGAGP00000015856"/>
<evidence type="ECO:0000313" key="8">
    <source>
        <dbReference type="Ensembl" id="ENSGAGP00000015856.1"/>
    </source>
</evidence>
<organism evidence="8 9">
    <name type="scientific">Gopherus agassizii</name>
    <name type="common">Agassiz's desert tortoise</name>
    <dbReference type="NCBI Taxonomy" id="38772"/>
    <lineage>
        <taxon>Eukaryota</taxon>
        <taxon>Metazoa</taxon>
        <taxon>Chordata</taxon>
        <taxon>Craniata</taxon>
        <taxon>Vertebrata</taxon>
        <taxon>Euteleostomi</taxon>
        <taxon>Archelosauria</taxon>
        <taxon>Testudinata</taxon>
        <taxon>Testudines</taxon>
        <taxon>Cryptodira</taxon>
        <taxon>Durocryptodira</taxon>
        <taxon>Testudinoidea</taxon>
        <taxon>Testudinidae</taxon>
        <taxon>Gopherus</taxon>
    </lineage>
</organism>
<comment type="subcellular location">
    <subcellularLocation>
        <location evidence="1">Secreted</location>
    </subcellularLocation>
</comment>
<reference evidence="8" key="2">
    <citation type="submission" date="2025-08" db="UniProtKB">
        <authorList>
            <consortium name="Ensembl"/>
        </authorList>
    </citation>
    <scope>IDENTIFICATION</scope>
</reference>
<evidence type="ECO:0000256" key="2">
    <source>
        <dbReference type="ARBA" id="ARBA00022525"/>
    </source>
</evidence>
<proteinExistence type="predicted"/>
<dbReference type="PANTHER" id="PTHR19441">
    <property type="entry name" value="WHEY ACDIC PROTEIN WAP"/>
    <property type="match status" value="1"/>
</dbReference>
<dbReference type="Proteomes" id="UP000291020">
    <property type="component" value="Unassembled WGS sequence"/>
</dbReference>
<evidence type="ECO:0000256" key="1">
    <source>
        <dbReference type="ARBA" id="ARBA00004613"/>
    </source>
</evidence>
<keyword evidence="9" id="KW-1185">Reference proteome</keyword>
<dbReference type="CDD" id="cd00199">
    <property type="entry name" value="WAP"/>
    <property type="match status" value="1"/>
</dbReference>
<dbReference type="InterPro" id="IPR050514">
    <property type="entry name" value="WAP_four-disulfide_core"/>
</dbReference>
<dbReference type="SUPFAM" id="SSF57256">
    <property type="entry name" value="Elafin-like"/>
    <property type="match status" value="2"/>
</dbReference>
<dbReference type="GO" id="GO:0005615">
    <property type="term" value="C:extracellular space"/>
    <property type="evidence" value="ECO:0007669"/>
    <property type="project" value="TreeGrafter"/>
</dbReference>
<dbReference type="Pfam" id="PF00095">
    <property type="entry name" value="WAP"/>
    <property type="match status" value="2"/>
</dbReference>
<sequence length="124" mass="13157">MVKSSSIVLLVGLLALWAELPSASGQNITKKEGVCPDTVVEAANCTEECQADSDCEENLKCCQTGCGWSCQIPNEKHGSCPVVQGGIPLLGLCKNQCKVDSQCQGAMKCCMNGCRKLACVRPNF</sequence>
<protein>
    <recommendedName>
        <fullName evidence="7">WAP domain-containing protein</fullName>
    </recommendedName>
</protein>
<evidence type="ECO:0000259" key="7">
    <source>
        <dbReference type="PROSITE" id="PS51390"/>
    </source>
</evidence>
<evidence type="ECO:0000256" key="3">
    <source>
        <dbReference type="ARBA" id="ARBA00022729"/>
    </source>
</evidence>
<dbReference type="FunFam" id="4.10.75.10:FF:000001">
    <property type="entry name" value="Anosmin 1"/>
    <property type="match status" value="2"/>
</dbReference>
<accession>A0A452HLJ4</accession>
<feature type="signal peptide" evidence="6">
    <location>
        <begin position="1"/>
        <end position="25"/>
    </location>
</feature>
<dbReference type="InterPro" id="IPR008197">
    <property type="entry name" value="WAP_dom"/>
</dbReference>
<dbReference type="GO" id="GO:0019731">
    <property type="term" value="P:antibacterial humoral response"/>
    <property type="evidence" value="ECO:0007669"/>
    <property type="project" value="TreeGrafter"/>
</dbReference>
<feature type="domain" description="WAP" evidence="7">
    <location>
        <begin position="28"/>
        <end position="74"/>
    </location>
</feature>
<dbReference type="PRINTS" id="PR00003">
    <property type="entry name" value="4DISULPHCORE"/>
</dbReference>
<feature type="chain" id="PRO_5019036510" description="WAP domain-containing protein" evidence="6">
    <location>
        <begin position="26"/>
        <end position="124"/>
    </location>
</feature>
<keyword evidence="4" id="KW-0677">Repeat</keyword>
<dbReference type="GO" id="GO:0004867">
    <property type="term" value="F:serine-type endopeptidase inhibitor activity"/>
    <property type="evidence" value="ECO:0007669"/>
    <property type="project" value="TreeGrafter"/>
</dbReference>
<dbReference type="AlphaFoldDB" id="A0A452HLJ4"/>
<dbReference type="SMART" id="SM00217">
    <property type="entry name" value="WAP"/>
    <property type="match status" value="2"/>
</dbReference>
<name>A0A452HLJ4_9SAUR</name>
<feature type="domain" description="WAP" evidence="7">
    <location>
        <begin position="75"/>
        <end position="123"/>
    </location>
</feature>
<keyword evidence="5" id="KW-1015">Disulfide bond</keyword>
<reference evidence="8" key="3">
    <citation type="submission" date="2025-09" db="UniProtKB">
        <authorList>
            <consortium name="Ensembl"/>
        </authorList>
    </citation>
    <scope>IDENTIFICATION</scope>
</reference>
<dbReference type="InterPro" id="IPR036645">
    <property type="entry name" value="Elafin-like_sf"/>
</dbReference>
<evidence type="ECO:0000313" key="9">
    <source>
        <dbReference type="Proteomes" id="UP000291020"/>
    </source>
</evidence>
<keyword evidence="2" id="KW-0964">Secreted</keyword>
<dbReference type="Ensembl" id="ENSGAGT00000018117.1">
    <property type="protein sequence ID" value="ENSGAGP00000015856.1"/>
    <property type="gene ID" value="ENSGAGG00000011931.1"/>
</dbReference>
<reference evidence="9" key="1">
    <citation type="journal article" date="2017" name="PLoS ONE">
        <title>The Agassiz's desert tortoise genome provides a resource for the conservation of a threatened species.</title>
        <authorList>
            <person name="Tollis M."/>
            <person name="DeNardo D.F."/>
            <person name="Cornelius J.A."/>
            <person name="Dolby G.A."/>
            <person name="Edwards T."/>
            <person name="Henen B.T."/>
            <person name="Karl A.E."/>
            <person name="Murphy R.W."/>
            <person name="Kusumi K."/>
        </authorList>
    </citation>
    <scope>NUCLEOTIDE SEQUENCE [LARGE SCALE GENOMIC DNA]</scope>
</reference>
<evidence type="ECO:0000256" key="5">
    <source>
        <dbReference type="ARBA" id="ARBA00023157"/>
    </source>
</evidence>